<accession>A0AAT9LEF9</accession>
<dbReference type="KEGG" id="fcz:IMF26_05105"/>
<proteinExistence type="predicted"/>
<organism evidence="2">
    <name type="scientific">Candidatus Fermentithermobacillus carboniphilus</name>
    <dbReference type="NCBI Taxonomy" id="3085328"/>
    <lineage>
        <taxon>Bacteria</taxon>
        <taxon>Bacillati</taxon>
        <taxon>Bacillota</taxon>
        <taxon>Candidatus Fermentithermobacillia</taxon>
        <taxon>Candidatus Fermentithermobacillales</taxon>
        <taxon>Candidatus Fermentithermobacillaceae</taxon>
        <taxon>Candidatus Fermentithermobacillus</taxon>
    </lineage>
</organism>
<evidence type="ECO:0000259" key="1">
    <source>
        <dbReference type="Pfam" id="PF20539"/>
    </source>
</evidence>
<sequence>MLFGNYYYESMLFAEAANLAGASQIGGTANYHQLPFFVASCDYTLIGEEIFAAGTYLSKEPSEVGALTAQELGKALSVALIIVGCILATFGKDTLSNLLQK</sequence>
<dbReference type="Pfam" id="PF20539">
    <property type="entry name" value="DUF6754"/>
    <property type="match status" value="1"/>
</dbReference>
<protein>
    <recommendedName>
        <fullName evidence="1">DUF6754 domain-containing protein</fullName>
    </recommendedName>
</protein>
<name>A0AAT9LEF9_9FIRM</name>
<reference evidence="2" key="1">
    <citation type="submission" date="2020-10" db="EMBL/GenBank/DDBJ databases">
        <authorList>
            <person name="Kadnikov V."/>
            <person name="Beletsky A.V."/>
            <person name="Mardanov A.V."/>
            <person name="Karnachuk O.V."/>
            <person name="Ravin N.V."/>
        </authorList>
    </citation>
    <scope>NUCLEOTIDE SEQUENCE</scope>
    <source>
        <strain evidence="2">Bu02</strain>
    </source>
</reference>
<feature type="domain" description="DUF6754" evidence="1">
    <location>
        <begin position="2"/>
        <end position="97"/>
    </location>
</feature>
<dbReference type="AlphaFoldDB" id="A0AAT9LEF9"/>
<evidence type="ECO:0000313" key="2">
    <source>
        <dbReference type="EMBL" id="QUL99424.1"/>
    </source>
</evidence>
<reference evidence="2" key="2">
    <citation type="journal article" date="2023" name="Biology">
        <title>Prokaryotic Life Associated with Coal-Fire Gas Vents Revealed by Metagenomics.</title>
        <authorList>
            <person name="Kadnikov V.V."/>
            <person name="Mardanov A.V."/>
            <person name="Beletsky A.V."/>
            <person name="Karnachuk O.V."/>
            <person name="Ravin N.V."/>
        </authorList>
    </citation>
    <scope>NUCLEOTIDE SEQUENCE</scope>
    <source>
        <strain evidence="2">Bu02</strain>
    </source>
</reference>
<dbReference type="EMBL" id="CP062796">
    <property type="protein sequence ID" value="QUL99424.1"/>
    <property type="molecule type" value="Genomic_DNA"/>
</dbReference>
<gene>
    <name evidence="2" type="ORF">IMF26_05105</name>
</gene>
<dbReference type="InterPro" id="IPR046642">
    <property type="entry name" value="DUF6754"/>
</dbReference>